<comment type="subcellular location">
    <subcellularLocation>
        <location evidence="1">Cell membrane</location>
        <topology evidence="1">Multi-pass membrane protein</topology>
    </subcellularLocation>
</comment>
<evidence type="ECO:0000256" key="10">
    <source>
        <dbReference type="ARBA" id="ARBA00023303"/>
    </source>
</evidence>
<keyword evidence="5" id="KW-0812">Transmembrane</keyword>
<evidence type="ECO:0000256" key="1">
    <source>
        <dbReference type="ARBA" id="ARBA00004651"/>
    </source>
</evidence>
<gene>
    <name evidence="11" type="ORF">PR048_027037</name>
</gene>
<organism evidence="11 12">
    <name type="scientific">Dryococelus australis</name>
    <dbReference type="NCBI Taxonomy" id="614101"/>
    <lineage>
        <taxon>Eukaryota</taxon>
        <taxon>Metazoa</taxon>
        <taxon>Ecdysozoa</taxon>
        <taxon>Arthropoda</taxon>
        <taxon>Hexapoda</taxon>
        <taxon>Insecta</taxon>
        <taxon>Pterygota</taxon>
        <taxon>Neoptera</taxon>
        <taxon>Polyneoptera</taxon>
        <taxon>Phasmatodea</taxon>
        <taxon>Verophasmatodea</taxon>
        <taxon>Anareolatae</taxon>
        <taxon>Phasmatidae</taxon>
        <taxon>Eurycanthinae</taxon>
        <taxon>Dryococelus</taxon>
    </lineage>
</organism>
<comment type="caution">
    <text evidence="11">The sequence shown here is derived from an EMBL/GenBank/DDBJ whole genome shotgun (WGS) entry which is preliminary data.</text>
</comment>
<keyword evidence="12" id="KW-1185">Reference proteome</keyword>
<dbReference type="PANTHER" id="PTHR21522">
    <property type="entry name" value="PROTON CHANNEL OTOP"/>
    <property type="match status" value="1"/>
</dbReference>
<evidence type="ECO:0000256" key="4">
    <source>
        <dbReference type="ARBA" id="ARBA00022475"/>
    </source>
</evidence>
<keyword evidence="4" id="KW-1003">Cell membrane</keyword>
<dbReference type="Proteomes" id="UP001159363">
    <property type="component" value="Chromosome 11"/>
</dbReference>
<dbReference type="PANTHER" id="PTHR21522:SF62">
    <property type="entry name" value="OTOPETRIN-LIKE A, ISOFORM C"/>
    <property type="match status" value="1"/>
</dbReference>
<evidence type="ECO:0000256" key="8">
    <source>
        <dbReference type="ARBA" id="ARBA00023065"/>
    </source>
</evidence>
<evidence type="ECO:0000313" key="11">
    <source>
        <dbReference type="EMBL" id="KAJ8870738.1"/>
    </source>
</evidence>
<name>A0ABQ9GEK1_9NEOP</name>
<evidence type="ECO:0000256" key="2">
    <source>
        <dbReference type="ARBA" id="ARBA00006513"/>
    </source>
</evidence>
<keyword evidence="10" id="KW-0407">Ion channel</keyword>
<evidence type="ECO:0000256" key="7">
    <source>
        <dbReference type="ARBA" id="ARBA00022989"/>
    </source>
</evidence>
<accession>A0ABQ9GEK1</accession>
<dbReference type="EMBL" id="JARBHB010000012">
    <property type="protein sequence ID" value="KAJ8870738.1"/>
    <property type="molecule type" value="Genomic_DNA"/>
</dbReference>
<keyword evidence="3" id="KW-0813">Transport</keyword>
<dbReference type="Pfam" id="PF03189">
    <property type="entry name" value="Otopetrin"/>
    <property type="match status" value="1"/>
</dbReference>
<reference evidence="11 12" key="1">
    <citation type="submission" date="2023-02" db="EMBL/GenBank/DDBJ databases">
        <title>LHISI_Scaffold_Assembly.</title>
        <authorList>
            <person name="Stuart O.P."/>
            <person name="Cleave R."/>
            <person name="Magrath M.J.L."/>
            <person name="Mikheyev A.S."/>
        </authorList>
    </citation>
    <scope>NUCLEOTIDE SEQUENCE [LARGE SCALE GENOMIC DNA]</scope>
    <source>
        <strain evidence="11">Daus_M_001</strain>
        <tissue evidence="11">Leg muscle</tissue>
    </source>
</reference>
<keyword evidence="6" id="KW-0375">Hydrogen ion transport</keyword>
<keyword evidence="8" id="KW-0406">Ion transport</keyword>
<protein>
    <submittedName>
        <fullName evidence="11">Uncharacterized protein</fullName>
    </submittedName>
</protein>
<dbReference type="InterPro" id="IPR004878">
    <property type="entry name" value="Otopetrin"/>
</dbReference>
<evidence type="ECO:0000313" key="12">
    <source>
        <dbReference type="Proteomes" id="UP001159363"/>
    </source>
</evidence>
<comment type="similarity">
    <text evidence="2">Belongs to the otopetrin family.</text>
</comment>
<evidence type="ECO:0000256" key="6">
    <source>
        <dbReference type="ARBA" id="ARBA00022781"/>
    </source>
</evidence>
<keyword evidence="7" id="KW-1133">Transmembrane helix</keyword>
<proteinExistence type="inferred from homology"/>
<sequence length="92" mass="10478">MCVYAAFGLGTMIYNGLECGAFFEVPFDSPCYQILRGVNPVLQMVFTFMQMYFIFMNSRVSMPHLTSPYRSESPYVSCRLPAMYPSSVTCTH</sequence>
<evidence type="ECO:0000256" key="3">
    <source>
        <dbReference type="ARBA" id="ARBA00022448"/>
    </source>
</evidence>
<evidence type="ECO:0000256" key="9">
    <source>
        <dbReference type="ARBA" id="ARBA00023136"/>
    </source>
</evidence>
<evidence type="ECO:0000256" key="5">
    <source>
        <dbReference type="ARBA" id="ARBA00022692"/>
    </source>
</evidence>
<keyword evidence="9" id="KW-0472">Membrane</keyword>